<dbReference type="GO" id="GO:0005886">
    <property type="term" value="C:plasma membrane"/>
    <property type="evidence" value="ECO:0007669"/>
    <property type="project" value="TreeGrafter"/>
</dbReference>
<dbReference type="PANTHER" id="PTHR23508">
    <property type="entry name" value="CARBOXYLIC ACID TRANSPORTER PROTEIN HOMOLOG"/>
    <property type="match status" value="1"/>
</dbReference>
<comment type="subcellular location">
    <subcellularLocation>
        <location evidence="1">Membrane</location>
        <topology evidence="1">Multi-pass membrane protein</topology>
    </subcellularLocation>
</comment>
<feature type="domain" description="Major facilitator superfamily (MFS) profile" evidence="6">
    <location>
        <begin position="1"/>
        <end position="175"/>
    </location>
</feature>
<dbReference type="PANTHER" id="PTHR23508:SF10">
    <property type="entry name" value="CARBOXYLIC ACID TRANSPORTER PROTEIN HOMOLOG"/>
    <property type="match status" value="1"/>
</dbReference>
<keyword evidence="2 5" id="KW-0812">Transmembrane</keyword>
<dbReference type="Gene3D" id="1.20.1250.20">
    <property type="entry name" value="MFS general substrate transporter like domains"/>
    <property type="match status" value="1"/>
</dbReference>
<evidence type="ECO:0000313" key="7">
    <source>
        <dbReference type="EMBL" id="KAK1015166.1"/>
    </source>
</evidence>
<reference evidence="7" key="1">
    <citation type="submission" date="2023-06" db="EMBL/GenBank/DDBJ databases">
        <title>Black Yeasts Isolated from many extreme environments.</title>
        <authorList>
            <person name="Coleine C."/>
            <person name="Stajich J.E."/>
            <person name="Selbmann L."/>
        </authorList>
    </citation>
    <scope>NUCLEOTIDE SEQUENCE</scope>
    <source>
        <strain evidence="7">CCFEE 5200</strain>
    </source>
</reference>
<evidence type="ECO:0000256" key="2">
    <source>
        <dbReference type="ARBA" id="ARBA00022692"/>
    </source>
</evidence>
<dbReference type="Pfam" id="PF00083">
    <property type="entry name" value="Sugar_tr"/>
    <property type="match status" value="1"/>
</dbReference>
<evidence type="ECO:0000256" key="5">
    <source>
        <dbReference type="SAM" id="Phobius"/>
    </source>
</evidence>
<evidence type="ECO:0000256" key="3">
    <source>
        <dbReference type="ARBA" id="ARBA00022989"/>
    </source>
</evidence>
<organism evidence="7 8">
    <name type="scientific">Friedmanniomyces endolithicus</name>
    <dbReference type="NCBI Taxonomy" id="329885"/>
    <lineage>
        <taxon>Eukaryota</taxon>
        <taxon>Fungi</taxon>
        <taxon>Dikarya</taxon>
        <taxon>Ascomycota</taxon>
        <taxon>Pezizomycotina</taxon>
        <taxon>Dothideomycetes</taxon>
        <taxon>Dothideomycetidae</taxon>
        <taxon>Mycosphaerellales</taxon>
        <taxon>Teratosphaeriaceae</taxon>
        <taxon>Friedmanniomyces</taxon>
    </lineage>
</organism>
<protein>
    <submittedName>
        <fullName evidence="7">Glycerophosphoinositol permease</fullName>
    </submittedName>
</protein>
<feature type="transmembrane region" description="Helical" evidence="5">
    <location>
        <begin position="26"/>
        <end position="47"/>
    </location>
</feature>
<dbReference type="SUPFAM" id="SSF103473">
    <property type="entry name" value="MFS general substrate transporter"/>
    <property type="match status" value="1"/>
</dbReference>
<evidence type="ECO:0000256" key="4">
    <source>
        <dbReference type="ARBA" id="ARBA00023136"/>
    </source>
</evidence>
<comment type="caution">
    <text evidence="7">The sequence shown here is derived from an EMBL/GenBank/DDBJ whole genome shotgun (WGS) entry which is preliminary data.</text>
</comment>
<keyword evidence="4 5" id="KW-0472">Membrane</keyword>
<feature type="transmembrane region" description="Helical" evidence="5">
    <location>
        <begin position="80"/>
        <end position="103"/>
    </location>
</feature>
<feature type="transmembrane region" description="Helical" evidence="5">
    <location>
        <begin position="124"/>
        <end position="150"/>
    </location>
</feature>
<dbReference type="GO" id="GO:0046943">
    <property type="term" value="F:carboxylic acid transmembrane transporter activity"/>
    <property type="evidence" value="ECO:0007669"/>
    <property type="project" value="TreeGrafter"/>
</dbReference>
<dbReference type="AlphaFoldDB" id="A0AAN6L158"/>
<dbReference type="InterPro" id="IPR005828">
    <property type="entry name" value="MFS_sugar_transport-like"/>
</dbReference>
<dbReference type="InterPro" id="IPR036259">
    <property type="entry name" value="MFS_trans_sf"/>
</dbReference>
<evidence type="ECO:0000259" key="6">
    <source>
        <dbReference type="PROSITE" id="PS50850"/>
    </source>
</evidence>
<feature type="transmembrane region" description="Helical" evidence="5">
    <location>
        <begin position="54"/>
        <end position="74"/>
    </location>
</feature>
<sequence>MATSTAVSTILATVYPDQYQNSAAQSNVSSITFVGTLIGGLIFGWASDHWSRKWSLVVSTVIIIFFAILCTGSYGANGNIHGLFAALTAYRFFLGIGIGGEYPAGSVACAESTGELKAGTRNRWFIMFTNVQIDFGFVAAALVPMIVVLITTEQHLHTAWRVCLGIGIIPPCTIL</sequence>
<proteinExistence type="predicted"/>
<dbReference type="Proteomes" id="UP001175353">
    <property type="component" value="Unassembled WGS sequence"/>
</dbReference>
<gene>
    <name evidence="7" type="primary">GIT2_3</name>
    <name evidence="7" type="ORF">LTR91_000968</name>
</gene>
<accession>A0AAN6L158</accession>
<evidence type="ECO:0000256" key="1">
    <source>
        <dbReference type="ARBA" id="ARBA00004141"/>
    </source>
</evidence>
<dbReference type="EMBL" id="JAUJLE010000003">
    <property type="protein sequence ID" value="KAK1015166.1"/>
    <property type="molecule type" value="Genomic_DNA"/>
</dbReference>
<dbReference type="InterPro" id="IPR020846">
    <property type="entry name" value="MFS_dom"/>
</dbReference>
<keyword evidence="3 5" id="KW-1133">Transmembrane helix</keyword>
<name>A0AAN6L158_9PEZI</name>
<keyword evidence="8" id="KW-1185">Reference proteome</keyword>
<evidence type="ECO:0000313" key="8">
    <source>
        <dbReference type="Proteomes" id="UP001175353"/>
    </source>
</evidence>
<dbReference type="PROSITE" id="PS50850">
    <property type="entry name" value="MFS"/>
    <property type="match status" value="1"/>
</dbReference>